<dbReference type="OMA" id="ECTCEST"/>
<dbReference type="AlphaFoldDB" id="A0A151ZA49"/>
<keyword evidence="1" id="KW-0472">Membrane</keyword>
<dbReference type="EMBL" id="LODT01000035">
    <property type="protein sequence ID" value="KYQ90817.1"/>
    <property type="molecule type" value="Genomic_DNA"/>
</dbReference>
<name>A0A151ZA49_TIELA</name>
<accession>A0A151ZA49</accession>
<keyword evidence="1" id="KW-0812">Transmembrane</keyword>
<comment type="caution">
    <text evidence="2">The sequence shown here is derived from an EMBL/GenBank/DDBJ whole genome shotgun (WGS) entry which is preliminary data.</text>
</comment>
<dbReference type="InParanoid" id="A0A151ZA49"/>
<evidence type="ECO:0000313" key="3">
    <source>
        <dbReference type="Proteomes" id="UP000076078"/>
    </source>
</evidence>
<evidence type="ECO:0000313" key="2">
    <source>
        <dbReference type="EMBL" id="KYQ90817.1"/>
    </source>
</evidence>
<feature type="transmembrane region" description="Helical" evidence="1">
    <location>
        <begin position="88"/>
        <end position="108"/>
    </location>
</feature>
<organism evidence="2 3">
    <name type="scientific">Tieghemostelium lacteum</name>
    <name type="common">Slime mold</name>
    <name type="synonym">Dictyostelium lacteum</name>
    <dbReference type="NCBI Taxonomy" id="361077"/>
    <lineage>
        <taxon>Eukaryota</taxon>
        <taxon>Amoebozoa</taxon>
        <taxon>Evosea</taxon>
        <taxon>Eumycetozoa</taxon>
        <taxon>Dictyostelia</taxon>
        <taxon>Dictyosteliales</taxon>
        <taxon>Raperosteliaceae</taxon>
        <taxon>Tieghemostelium</taxon>
    </lineage>
</organism>
<sequence>MGFKDDEYQPLPTEEPKEEIIVGDESQAELITIIASPPCESCQREKDINKKRLIIIVPSILQLIVGAGWVTLLGPLLGLIALISKSKFFTILHFISAVLTYLVYSVFLSVATVSCFGNDIGFGIVFAITSVLFLFLFAITLRNYVTYCKILVKKVGECTCESTSAETIVEQPTNENIMRYEVSSSIYPGQAQQLPVQQPQPIQQQQPNPNVLQPIFMNGHMYIPVPMMNTFPQQPQQPFIIHQQPMYPNFAPQQQQQQPSKQ</sequence>
<reference evidence="2 3" key="1">
    <citation type="submission" date="2015-12" db="EMBL/GenBank/DDBJ databases">
        <title>Dictyostelia acquired genes for synthesis and detection of signals that induce cell-type specialization by lateral gene transfer from prokaryotes.</title>
        <authorList>
            <person name="Gloeckner G."/>
            <person name="Schaap P."/>
        </authorList>
    </citation>
    <scope>NUCLEOTIDE SEQUENCE [LARGE SCALE GENOMIC DNA]</scope>
    <source>
        <strain evidence="2 3">TK</strain>
    </source>
</reference>
<gene>
    <name evidence="2" type="ORF">DLAC_07686</name>
</gene>
<dbReference type="FunCoup" id="A0A151ZA49">
    <property type="interactions" value="425"/>
</dbReference>
<evidence type="ECO:0000256" key="1">
    <source>
        <dbReference type="SAM" id="Phobius"/>
    </source>
</evidence>
<feature type="transmembrane region" description="Helical" evidence="1">
    <location>
        <begin position="120"/>
        <end position="141"/>
    </location>
</feature>
<keyword evidence="1" id="KW-1133">Transmembrane helix</keyword>
<feature type="transmembrane region" description="Helical" evidence="1">
    <location>
        <begin position="53"/>
        <end position="82"/>
    </location>
</feature>
<dbReference type="OrthoDB" id="10678812at2759"/>
<keyword evidence="3" id="KW-1185">Reference proteome</keyword>
<dbReference type="Proteomes" id="UP000076078">
    <property type="component" value="Unassembled WGS sequence"/>
</dbReference>
<proteinExistence type="predicted"/>
<protein>
    <submittedName>
        <fullName evidence="2">WD40 repeat-containing protein</fullName>
    </submittedName>
</protein>